<evidence type="ECO:0000313" key="3">
    <source>
        <dbReference type="Proteomes" id="UP001285908"/>
    </source>
</evidence>
<dbReference type="PANTHER" id="PTHR35040:SF7">
    <property type="entry name" value="FIBRONECTIN TYPE-III DOMAIN-CONTAINING PROTEIN-RELATED"/>
    <property type="match status" value="1"/>
</dbReference>
<sequence>MSTILIPLYIYPSFSSSHESSGWAPLFRALTTALTKNPSLEFLVVINPGNGPGPDYPIPNADYRAALSKLSDTTQYPNVKVIGWSGPSRSRCDNWHCQPHHMTSPASSSGGSPTLHRIALPITSNHPPVNTGLWQHCTITSESPIQQPGKDISYDARRAADHGYQWLLKIAGAWTPPCPHLRVVRTFGLSAPCPRPAGVRDTHLSLELSSLAAPGTTLVLVRSAVWTLLGLISVFDSVEHLRRQQPAADPLAENNQFSGPRKSLASTQFPNGASSTGMSKDPELSTEAQLELLLELAERPHSIFASGRRKIETSAAIALFRGKRALEPCSTFLETLAHWCFSRISGLVWRSPHAHGPQGWRSMSERKATEISDFPNLLFPSVFLASPLRSNPARFQPGSVPARARPHGDLGGEDLNLPLFFFKGSLSLFAGKQTGIRSLKDPVLAIDTRRRAVHGPLLRFVPLPALCISRTKAIRLDGIFVDEVPIDAQYLDYLQRITDSVRSGFAEVASRRSHCDNINSSDNTSLSAPSSSTTSSTTGLGIVIHNPGIFPSADSSDAFFSPRLVDYVVVFENCLAAWWDSGDYVNANLALLTPEKRAKAIAVAHTCGCGPKSQAGGSSGGRPQQPDSGGHHAADAEKTEGSEKEAIKKNVQNFLDEVVTQHKLAGHFATSATDYATWCSGWEGYVEVACDLGGSNTLTGEASEEGLHG</sequence>
<feature type="region of interest" description="Disordered" evidence="1">
    <location>
        <begin position="246"/>
        <end position="282"/>
    </location>
</feature>
<keyword evidence="3" id="KW-1185">Reference proteome</keyword>
<dbReference type="RefSeq" id="XP_062692612.1">
    <property type="nucleotide sequence ID" value="XM_062838195.1"/>
</dbReference>
<dbReference type="Proteomes" id="UP001285908">
    <property type="component" value="Unassembled WGS sequence"/>
</dbReference>
<evidence type="ECO:0000256" key="1">
    <source>
        <dbReference type="SAM" id="MobiDB-lite"/>
    </source>
</evidence>
<dbReference type="EMBL" id="JAULSX010000004">
    <property type="protein sequence ID" value="KAK3492154.1"/>
    <property type="molecule type" value="Genomic_DNA"/>
</dbReference>
<reference evidence="2 3" key="1">
    <citation type="journal article" date="2023" name="Mol. Phylogenet. Evol.">
        <title>Genome-scale phylogeny and comparative genomics of the fungal order Sordariales.</title>
        <authorList>
            <person name="Hensen N."/>
            <person name="Bonometti L."/>
            <person name="Westerberg I."/>
            <person name="Brannstrom I.O."/>
            <person name="Guillou S."/>
            <person name="Cros-Aarteil S."/>
            <person name="Calhoun S."/>
            <person name="Haridas S."/>
            <person name="Kuo A."/>
            <person name="Mondo S."/>
            <person name="Pangilinan J."/>
            <person name="Riley R."/>
            <person name="LaButti K."/>
            <person name="Andreopoulos B."/>
            <person name="Lipzen A."/>
            <person name="Chen C."/>
            <person name="Yan M."/>
            <person name="Daum C."/>
            <person name="Ng V."/>
            <person name="Clum A."/>
            <person name="Steindorff A."/>
            <person name="Ohm R.A."/>
            <person name="Martin F."/>
            <person name="Silar P."/>
            <person name="Natvig D.O."/>
            <person name="Lalanne C."/>
            <person name="Gautier V."/>
            <person name="Ament-Velasquez S.L."/>
            <person name="Kruys A."/>
            <person name="Hutchinson M.I."/>
            <person name="Powell A.J."/>
            <person name="Barry K."/>
            <person name="Miller A.N."/>
            <person name="Grigoriev I.V."/>
            <person name="Debuchy R."/>
            <person name="Gladieux P."/>
            <person name="Hiltunen Thoren M."/>
            <person name="Johannesson H."/>
        </authorList>
    </citation>
    <scope>NUCLEOTIDE SEQUENCE [LARGE SCALE GENOMIC DNA]</scope>
    <source>
        <strain evidence="2 3">FGSC 10403</strain>
    </source>
</reference>
<feature type="compositionally biased region" description="Polar residues" evidence="1">
    <location>
        <begin position="253"/>
        <end position="278"/>
    </location>
</feature>
<dbReference type="PANTHER" id="PTHR35040">
    <property type="match status" value="1"/>
</dbReference>
<protein>
    <submittedName>
        <fullName evidence="2">Spherulation-specific family 4</fullName>
    </submittedName>
</protein>
<gene>
    <name evidence="2" type="ORF">B0T23DRAFT_395571</name>
</gene>
<dbReference type="AlphaFoldDB" id="A0AAJ0MR06"/>
<dbReference type="InterPro" id="IPR021986">
    <property type="entry name" value="Spherulin4"/>
</dbReference>
<proteinExistence type="predicted"/>
<dbReference type="GeneID" id="87875817"/>
<evidence type="ECO:0000313" key="2">
    <source>
        <dbReference type="EMBL" id="KAK3492154.1"/>
    </source>
</evidence>
<organism evidence="2 3">
    <name type="scientific">Neurospora hispaniola</name>
    <dbReference type="NCBI Taxonomy" id="588809"/>
    <lineage>
        <taxon>Eukaryota</taxon>
        <taxon>Fungi</taxon>
        <taxon>Dikarya</taxon>
        <taxon>Ascomycota</taxon>
        <taxon>Pezizomycotina</taxon>
        <taxon>Sordariomycetes</taxon>
        <taxon>Sordariomycetidae</taxon>
        <taxon>Sordariales</taxon>
        <taxon>Sordariaceae</taxon>
        <taxon>Neurospora</taxon>
    </lineage>
</organism>
<feature type="compositionally biased region" description="Basic and acidic residues" evidence="1">
    <location>
        <begin position="629"/>
        <end position="644"/>
    </location>
</feature>
<name>A0AAJ0MR06_9PEZI</name>
<dbReference type="Pfam" id="PF12138">
    <property type="entry name" value="Spherulin4"/>
    <property type="match status" value="2"/>
</dbReference>
<feature type="region of interest" description="Disordered" evidence="1">
    <location>
        <begin position="612"/>
        <end position="644"/>
    </location>
</feature>
<comment type="caution">
    <text evidence="2">The sequence shown here is derived from an EMBL/GenBank/DDBJ whole genome shotgun (WGS) entry which is preliminary data.</text>
</comment>
<accession>A0AAJ0MR06</accession>